<name>A0A9Q9P9A6_9MICO</name>
<dbReference type="RefSeq" id="WP_262139261.1">
    <property type="nucleotide sequence ID" value="NZ_CP106879.1"/>
</dbReference>
<gene>
    <name evidence="1" type="ORF">OE229_00690</name>
</gene>
<evidence type="ECO:0000313" key="2">
    <source>
        <dbReference type="Proteomes" id="UP001062223"/>
    </source>
</evidence>
<dbReference type="EMBL" id="CP106879">
    <property type="protein sequence ID" value="UYC81012.1"/>
    <property type="molecule type" value="Genomic_DNA"/>
</dbReference>
<dbReference type="AlphaFoldDB" id="A0A9Q9P9A6"/>
<protein>
    <submittedName>
        <fullName evidence="1">Uncharacterized protein</fullName>
    </submittedName>
</protein>
<organism evidence="1 2">
    <name type="scientific">Curtobacterium poinsettiae</name>
    <dbReference type="NCBI Taxonomy" id="159612"/>
    <lineage>
        <taxon>Bacteria</taxon>
        <taxon>Bacillati</taxon>
        <taxon>Actinomycetota</taxon>
        <taxon>Actinomycetes</taxon>
        <taxon>Micrococcales</taxon>
        <taxon>Microbacteriaceae</taxon>
        <taxon>Curtobacterium</taxon>
    </lineage>
</organism>
<accession>A0A9Q9P9A6</accession>
<reference evidence="1" key="1">
    <citation type="submission" date="2022-09" db="EMBL/GenBank/DDBJ databases">
        <title>Taxonomy of Curtobacterium flaccumfaciens.</title>
        <authorList>
            <person name="Osdaghi E."/>
            <person name="Taghavi S.M."/>
            <person name="Hamidizade M."/>
            <person name="Abachi H."/>
            <person name="Fazliarab A."/>
            <person name="Baeyen S."/>
            <person name="Portier P."/>
            <person name="Van Vaerenbergh J."/>
            <person name="Jacques M.-A."/>
        </authorList>
    </citation>
    <scope>NUCLEOTIDE SEQUENCE</scope>
    <source>
        <strain evidence="1">AGQB46</strain>
    </source>
</reference>
<evidence type="ECO:0000313" key="1">
    <source>
        <dbReference type="EMBL" id="UYC81012.1"/>
    </source>
</evidence>
<dbReference type="Proteomes" id="UP001062223">
    <property type="component" value="Chromosome"/>
</dbReference>
<proteinExistence type="predicted"/>
<sequence>MTLSELLKQLDDHAVEDAASAVKIAAVRSALIAAFEQAPDHPAYRSGIQGAARLVADTWPYKSELGALVLAFSEAVRRDIAPHRTTDTGAAVE</sequence>
<dbReference type="KEGG" id="cpoi:OE229_00690"/>